<dbReference type="Pfam" id="PF00723">
    <property type="entry name" value="Glyco_hydro_15"/>
    <property type="match status" value="1"/>
</dbReference>
<dbReference type="PANTHER" id="PTHR31616">
    <property type="entry name" value="TREHALASE"/>
    <property type="match status" value="1"/>
</dbReference>
<proteinExistence type="predicted"/>
<dbReference type="EMBL" id="CP017480">
    <property type="protein sequence ID" value="APG02624.1"/>
    <property type="molecule type" value="Genomic_DNA"/>
</dbReference>
<dbReference type="InterPro" id="IPR011613">
    <property type="entry name" value="GH15-like"/>
</dbReference>
<dbReference type="SUPFAM" id="SSF48208">
    <property type="entry name" value="Six-hairpin glycosidases"/>
    <property type="match status" value="1"/>
</dbReference>
<evidence type="ECO:0000313" key="5">
    <source>
        <dbReference type="Proteomes" id="UP000182987"/>
    </source>
</evidence>
<sequence length="610" mass="68944">MSENGVTQRENPVPGRTIGEHGIVGNLDTTALVASDGTIDFMCWPHMDSPTVFAGLLDPDKGGEFTIEPELDQARTIQLYIPETNILMTRWMSEQGSVELTDFMPHPQTDTRLPASLVRCLRVPRGEVTIRVRCRPRLDYARKIPTTEHYGESVVFHDGPTSLRLGASVPLHCGEGEATAEFVLGQGDTVWFVLCGEEHDPLDVDECVAALEHTAAAWRIWARKSNYRGRWRERVERSALVLKLLTSHRHGSIAAAATFGLPEATGAERNWDYRATWIRDASFTVYAFMRLGYVEEAEHFRKWSEKRIMELGKDAALKIMYALDGSEAAEESTLDHLAGYAGSQPVRIGNAARTQTQLDIFGELMDSLYLANKYGTAMSHAGWEHVRRLVDHVRHHWRDPDEGIWEIRDEPRHFLHSRLMCWVALDRAVRLAHKRSLPAPVVEWTRDRDRIAEDIWTHFRHPEHGHFVQSKGGTDVDAALLMMPLVRFVSATDPVWLSTLDAIRDQLTDDGLVFRYRNADGLEGGDGAFTTCTFWYVECLARAGRLHEAREIMARGVLYSNHLGLFSEELSLRAEPLGNFPQALTHLAFISAAYYLDRQLSNPGGQLWQP</sequence>
<dbReference type="GO" id="GO:0005975">
    <property type="term" value="P:carbohydrate metabolic process"/>
    <property type="evidence" value="ECO:0007669"/>
    <property type="project" value="InterPro"/>
</dbReference>
<feature type="domain" description="Trehalase-like N-terminal" evidence="3">
    <location>
        <begin position="18"/>
        <end position="153"/>
    </location>
</feature>
<feature type="domain" description="GH15-like" evidence="2">
    <location>
        <begin position="233"/>
        <end position="594"/>
    </location>
</feature>
<dbReference type="InterPro" id="IPR045582">
    <property type="entry name" value="Trehalase-like_N"/>
</dbReference>
<dbReference type="OrthoDB" id="3902805at2"/>
<name>A0A1L3ENM1_9GAMM</name>
<dbReference type="PANTHER" id="PTHR31616:SF0">
    <property type="entry name" value="GLUCAN 1,4-ALPHA-GLUCOSIDASE"/>
    <property type="match status" value="1"/>
</dbReference>
<feature type="compositionally biased region" description="Polar residues" evidence="1">
    <location>
        <begin position="1"/>
        <end position="10"/>
    </location>
</feature>
<dbReference type="InterPro" id="IPR012341">
    <property type="entry name" value="6hp_glycosidase-like_sf"/>
</dbReference>
<dbReference type="Proteomes" id="UP000182987">
    <property type="component" value="Chromosome"/>
</dbReference>
<dbReference type="InterPro" id="IPR008928">
    <property type="entry name" value="6-hairpin_glycosidase_sf"/>
</dbReference>
<reference evidence="5" key="1">
    <citation type="submission" date="2016-09" db="EMBL/GenBank/DDBJ databases">
        <authorList>
            <person name="Lysoe E."/>
        </authorList>
    </citation>
    <scope>NUCLEOTIDE SEQUENCE [LARGE SCALE GENOMIC DNA]</scope>
    <source>
        <strain evidence="5">LJ96T</strain>
    </source>
</reference>
<evidence type="ECO:0000313" key="4">
    <source>
        <dbReference type="EMBL" id="APG02624.1"/>
    </source>
</evidence>
<dbReference type="STRING" id="1440763.BJI69_01020"/>
<evidence type="ECO:0000259" key="3">
    <source>
        <dbReference type="Pfam" id="PF19291"/>
    </source>
</evidence>
<accession>A0A1L3ENM1</accession>
<feature type="region of interest" description="Disordered" evidence="1">
    <location>
        <begin position="1"/>
        <end position="21"/>
    </location>
</feature>
<gene>
    <name evidence="4" type="ORF">BJI69_01020</name>
</gene>
<dbReference type="Pfam" id="PF19291">
    <property type="entry name" value="TREH_N"/>
    <property type="match status" value="1"/>
</dbReference>
<dbReference type="Gene3D" id="1.50.10.10">
    <property type="match status" value="1"/>
</dbReference>
<dbReference type="AlphaFoldDB" id="A0A1L3ENM1"/>
<dbReference type="GO" id="GO:0004553">
    <property type="term" value="F:hydrolase activity, hydrolyzing O-glycosyl compounds"/>
    <property type="evidence" value="ECO:0007669"/>
    <property type="project" value="UniProtKB-ARBA"/>
</dbReference>
<protein>
    <submittedName>
        <fullName evidence="4">Glucoamylase</fullName>
    </submittedName>
</protein>
<dbReference type="KEGG" id="lrz:BJI69_01020"/>
<organism evidence="4 5">
    <name type="scientific">Luteibacter rhizovicinus DSM 16549</name>
    <dbReference type="NCBI Taxonomy" id="1440763"/>
    <lineage>
        <taxon>Bacteria</taxon>
        <taxon>Pseudomonadati</taxon>
        <taxon>Pseudomonadota</taxon>
        <taxon>Gammaproteobacteria</taxon>
        <taxon>Lysobacterales</taxon>
        <taxon>Rhodanobacteraceae</taxon>
        <taxon>Luteibacter</taxon>
    </lineage>
</organism>
<keyword evidence="5" id="KW-1185">Reference proteome</keyword>
<evidence type="ECO:0000259" key="2">
    <source>
        <dbReference type="Pfam" id="PF00723"/>
    </source>
</evidence>
<evidence type="ECO:0000256" key="1">
    <source>
        <dbReference type="SAM" id="MobiDB-lite"/>
    </source>
</evidence>